<proteinExistence type="inferred from homology"/>
<evidence type="ECO:0000256" key="13">
    <source>
        <dbReference type="PIRNR" id="PIRNR006769"/>
    </source>
</evidence>
<comment type="function">
    <text evidence="1 13">Converts 2,5-diamino-6-(ribosylamino)-4(3h)-pyrimidinone 5'-phosphate into 5-amino-6-(ribosylamino)-2,4(1h,3h)-pyrimidinedione 5'-phosphate.</text>
</comment>
<feature type="binding site" evidence="16">
    <location>
        <position position="94"/>
    </location>
    <ligand>
        <name>Zn(2+)</name>
        <dbReference type="ChEBI" id="CHEBI:29105"/>
        <note>catalytic</note>
    </ligand>
</feature>
<feature type="binding site" evidence="15">
    <location>
        <position position="300"/>
    </location>
    <ligand>
        <name>substrate</name>
    </ligand>
</feature>
<dbReference type="InterPro" id="IPR004794">
    <property type="entry name" value="Eubact_RibD"/>
</dbReference>
<keyword evidence="9 13" id="KW-0862">Zinc</keyword>
<evidence type="ECO:0000256" key="11">
    <source>
        <dbReference type="ARBA" id="ARBA00023002"/>
    </source>
</evidence>
<dbReference type="InterPro" id="IPR016192">
    <property type="entry name" value="APOBEC/CMP_deaminase_Zn-bd"/>
</dbReference>
<dbReference type="SUPFAM" id="SSF53927">
    <property type="entry name" value="Cytidine deaminase-like"/>
    <property type="match status" value="1"/>
</dbReference>
<accession>A0AA37QGS5</accession>
<organism evidence="18 19">
    <name type="scientific">Roseisolibacter agri</name>
    <dbReference type="NCBI Taxonomy" id="2014610"/>
    <lineage>
        <taxon>Bacteria</taxon>
        <taxon>Pseudomonadati</taxon>
        <taxon>Gemmatimonadota</taxon>
        <taxon>Gemmatimonadia</taxon>
        <taxon>Gemmatimonadales</taxon>
        <taxon>Gemmatimonadaceae</taxon>
        <taxon>Roseisolibacter</taxon>
    </lineage>
</organism>
<keyword evidence="6 13" id="KW-0686">Riboflavin biosynthesis</keyword>
<dbReference type="GO" id="GO:0008835">
    <property type="term" value="F:diaminohydroxyphosphoribosylaminopyrimidine deaminase activity"/>
    <property type="evidence" value="ECO:0007669"/>
    <property type="project" value="UniProtKB-EC"/>
</dbReference>
<keyword evidence="8 13" id="KW-0378">Hydrolase</keyword>
<dbReference type="InterPro" id="IPR002734">
    <property type="entry name" value="RibDG_C"/>
</dbReference>
<keyword evidence="11 13" id="KW-0560">Oxidoreductase</keyword>
<protein>
    <recommendedName>
        <fullName evidence="13">Riboflavin biosynthesis protein RibD</fullName>
    </recommendedName>
    <domain>
        <recommendedName>
            <fullName evidence="13">Diaminohydroxyphosphoribosylaminopyrimidine deaminase</fullName>
            <shortName evidence="13">DRAP deaminase</shortName>
            <ecNumber evidence="13">3.5.4.26</ecNumber>
        </recommendedName>
        <alternativeName>
            <fullName evidence="13">Riboflavin-specific deaminase</fullName>
        </alternativeName>
    </domain>
    <domain>
        <recommendedName>
            <fullName evidence="13">5-amino-6-(5-phosphoribosylamino)uracil reductase</fullName>
            <ecNumber evidence="13">1.1.1.193</ecNumber>
        </recommendedName>
        <alternativeName>
            <fullName evidence="13">HTP reductase</fullName>
        </alternativeName>
    </domain>
</protein>
<comment type="caution">
    <text evidence="18">The sequence shown here is derived from an EMBL/GenBank/DDBJ whole genome shotgun (WGS) entry which is preliminary data.</text>
</comment>
<dbReference type="PANTHER" id="PTHR38011:SF7">
    <property type="entry name" value="2,5-DIAMINO-6-RIBOSYLAMINO-4(3H)-PYRIMIDINONE 5'-PHOSPHATE REDUCTASE"/>
    <property type="match status" value="1"/>
</dbReference>
<comment type="catalytic activity">
    <reaction evidence="13">
        <text>2,5-diamino-6-hydroxy-4-(5-phosphoribosylamino)-pyrimidine + H2O + H(+) = 5-amino-6-(5-phospho-D-ribosylamino)uracil + NH4(+)</text>
        <dbReference type="Rhea" id="RHEA:21868"/>
        <dbReference type="ChEBI" id="CHEBI:15377"/>
        <dbReference type="ChEBI" id="CHEBI:15378"/>
        <dbReference type="ChEBI" id="CHEBI:28938"/>
        <dbReference type="ChEBI" id="CHEBI:58453"/>
        <dbReference type="ChEBI" id="CHEBI:58614"/>
        <dbReference type="EC" id="3.5.4.26"/>
    </reaction>
</comment>
<dbReference type="FunFam" id="3.40.140.10:FF:000025">
    <property type="entry name" value="Riboflavin biosynthesis protein RibD"/>
    <property type="match status" value="1"/>
</dbReference>
<dbReference type="EC" id="1.1.1.193" evidence="13"/>
<dbReference type="AlphaFoldDB" id="A0AA37QGS5"/>
<dbReference type="PROSITE" id="PS00903">
    <property type="entry name" value="CYT_DCMP_DEAMINASES_1"/>
    <property type="match status" value="1"/>
</dbReference>
<evidence type="ECO:0000256" key="9">
    <source>
        <dbReference type="ARBA" id="ARBA00022833"/>
    </source>
</evidence>
<feature type="domain" description="CMP/dCMP-type deaminase" evidence="17">
    <location>
        <begin position="11"/>
        <end position="132"/>
    </location>
</feature>
<evidence type="ECO:0000256" key="8">
    <source>
        <dbReference type="ARBA" id="ARBA00022801"/>
    </source>
</evidence>
<name>A0AA37QGS5_9BACT</name>
<comment type="cofactor">
    <cofactor evidence="13 16">
        <name>Zn(2+)</name>
        <dbReference type="ChEBI" id="CHEBI:29105"/>
    </cofactor>
    <text evidence="13 16">Binds 1 zinc ion.</text>
</comment>
<feature type="binding site" evidence="16">
    <location>
        <position position="60"/>
    </location>
    <ligand>
        <name>Zn(2+)</name>
        <dbReference type="ChEBI" id="CHEBI:29105"/>
        <note>catalytic</note>
    </ligand>
</feature>
<dbReference type="NCBIfam" id="TIGR00326">
    <property type="entry name" value="eubact_ribD"/>
    <property type="match status" value="1"/>
</dbReference>
<evidence type="ECO:0000256" key="5">
    <source>
        <dbReference type="ARBA" id="ARBA00007417"/>
    </source>
</evidence>
<keyword evidence="19" id="KW-1185">Reference proteome</keyword>
<evidence type="ECO:0000256" key="4">
    <source>
        <dbReference type="ARBA" id="ARBA00005259"/>
    </source>
</evidence>
<dbReference type="GO" id="GO:0009231">
    <property type="term" value="P:riboflavin biosynthetic process"/>
    <property type="evidence" value="ECO:0007669"/>
    <property type="project" value="UniProtKB-KW"/>
</dbReference>
<feature type="binding site" evidence="15">
    <location>
        <position position="194"/>
    </location>
    <ligand>
        <name>substrate</name>
    </ligand>
</feature>
<dbReference type="Gene3D" id="3.40.140.10">
    <property type="entry name" value="Cytidine Deaminase, domain 2"/>
    <property type="match status" value="1"/>
</dbReference>
<comment type="similarity">
    <text evidence="4 13">In the N-terminal section; belongs to the cytidine and deoxycytidylate deaminase family.</text>
</comment>
<dbReference type="PANTHER" id="PTHR38011">
    <property type="entry name" value="DIHYDROFOLATE REDUCTASE FAMILY PROTEIN (AFU_ORTHOLOGUE AFUA_8G06820)"/>
    <property type="match status" value="1"/>
</dbReference>
<sequence length="383" mass="39881">MTTALPTETSSADARFMRRALQLARRGRGWTAPNPMVGAVVVRDGVVVGEGWHERYGGPHAEVHALRAAGAAAQGATVYVTLEPCNHHGKTPPCTDALLAAGVARVVIAVADPMPLAAGGADRLRAAGVRVDVGVLASEARELNASFLHAAIGAERPWVTLKLALSLDGALADHTRGPGWLTGPTARRAVHRMRADRDAVAVGIGTALADDPGLTVRHATPPRVPPLRVVFDRTLRLPLDGQLVRTAREVPVAVVCGPTADPARAAALAAAGVTVLPARDARDGLRLLRRDHDVRDLMVEGGAGLAGALWRQGLVDRLVIFQAPVVLGDDTVRPFAGVTGLRAATAPRLPVVARRAVGDDLMTVYAVHPAPGAGPESRTGHAT</sequence>
<evidence type="ECO:0000259" key="17">
    <source>
        <dbReference type="PROSITE" id="PS51747"/>
    </source>
</evidence>
<feature type="binding site" evidence="15">
    <location>
        <position position="210"/>
    </location>
    <ligand>
        <name>NADP(+)</name>
        <dbReference type="ChEBI" id="CHEBI:58349"/>
    </ligand>
</feature>
<dbReference type="InterPro" id="IPR050765">
    <property type="entry name" value="Riboflavin_Biosynth_HTPR"/>
</dbReference>
<feature type="binding site" evidence="16">
    <location>
        <position position="85"/>
    </location>
    <ligand>
        <name>Zn(2+)</name>
        <dbReference type="ChEBI" id="CHEBI:29105"/>
        <note>catalytic</note>
    </ligand>
</feature>
<evidence type="ECO:0000256" key="15">
    <source>
        <dbReference type="PIRSR" id="PIRSR006769-2"/>
    </source>
</evidence>
<dbReference type="InterPro" id="IPR002125">
    <property type="entry name" value="CMP_dCMP_dom"/>
</dbReference>
<evidence type="ECO:0000256" key="10">
    <source>
        <dbReference type="ARBA" id="ARBA00022857"/>
    </source>
</evidence>
<comment type="similarity">
    <text evidence="5 13">In the C-terminal section; belongs to the HTP reductase family.</text>
</comment>
<dbReference type="GO" id="GO:0008270">
    <property type="term" value="F:zinc ion binding"/>
    <property type="evidence" value="ECO:0007669"/>
    <property type="project" value="InterPro"/>
</dbReference>
<dbReference type="InterPro" id="IPR024072">
    <property type="entry name" value="DHFR-like_dom_sf"/>
</dbReference>
<keyword evidence="10 13" id="KW-0521">NADP</keyword>
<dbReference type="Pfam" id="PF00383">
    <property type="entry name" value="dCMP_cyt_deam_1"/>
    <property type="match status" value="1"/>
</dbReference>
<feature type="binding site" evidence="15">
    <location>
        <position position="217"/>
    </location>
    <ligand>
        <name>substrate</name>
    </ligand>
</feature>
<gene>
    <name evidence="18" type="ORF">rosag_30360</name>
</gene>
<feature type="binding site" evidence="15">
    <location>
        <position position="206"/>
    </location>
    <ligand>
        <name>substrate</name>
    </ligand>
</feature>
<comment type="catalytic activity">
    <reaction evidence="13">
        <text>5-amino-6-(5-phospho-D-ribitylamino)uracil + NADP(+) = 5-amino-6-(5-phospho-D-ribosylamino)uracil + NADPH + H(+)</text>
        <dbReference type="Rhea" id="RHEA:17845"/>
        <dbReference type="ChEBI" id="CHEBI:15378"/>
        <dbReference type="ChEBI" id="CHEBI:57783"/>
        <dbReference type="ChEBI" id="CHEBI:58349"/>
        <dbReference type="ChEBI" id="CHEBI:58421"/>
        <dbReference type="ChEBI" id="CHEBI:58453"/>
        <dbReference type="EC" id="1.1.1.193"/>
    </reaction>
</comment>
<evidence type="ECO:0000256" key="3">
    <source>
        <dbReference type="ARBA" id="ARBA00004910"/>
    </source>
</evidence>
<evidence type="ECO:0000256" key="1">
    <source>
        <dbReference type="ARBA" id="ARBA00002151"/>
    </source>
</evidence>
<comment type="pathway">
    <text evidence="2 13">Cofactor biosynthesis; riboflavin biosynthesis; 5-amino-6-(D-ribitylamino)uracil from GTP: step 2/4.</text>
</comment>
<dbReference type="EC" id="3.5.4.26" evidence="13"/>
<evidence type="ECO:0000256" key="2">
    <source>
        <dbReference type="ARBA" id="ARBA00004882"/>
    </source>
</evidence>
<feature type="binding site" evidence="15">
    <location>
        <position position="164"/>
    </location>
    <ligand>
        <name>NADP(+)</name>
        <dbReference type="ChEBI" id="CHEBI:58349"/>
    </ligand>
</feature>
<feature type="active site" description="Proton donor" evidence="14">
    <location>
        <position position="62"/>
    </location>
</feature>
<evidence type="ECO:0000313" key="19">
    <source>
        <dbReference type="Proteomes" id="UP001161325"/>
    </source>
</evidence>
<keyword evidence="12" id="KW-0511">Multifunctional enzyme</keyword>
<dbReference type="InterPro" id="IPR016193">
    <property type="entry name" value="Cytidine_deaminase-like"/>
</dbReference>
<evidence type="ECO:0000256" key="16">
    <source>
        <dbReference type="PIRSR" id="PIRSR006769-3"/>
    </source>
</evidence>
<dbReference type="CDD" id="cd01284">
    <property type="entry name" value="Riboflavin_deaminase-reductase"/>
    <property type="match status" value="1"/>
</dbReference>
<evidence type="ECO:0000256" key="6">
    <source>
        <dbReference type="ARBA" id="ARBA00022619"/>
    </source>
</evidence>
<dbReference type="Proteomes" id="UP001161325">
    <property type="component" value="Unassembled WGS sequence"/>
</dbReference>
<feature type="binding site" evidence="15">
    <location>
        <begin position="302"/>
        <end position="308"/>
    </location>
    <ligand>
        <name>NADP(+)</name>
        <dbReference type="ChEBI" id="CHEBI:58349"/>
    </ligand>
</feature>
<evidence type="ECO:0000256" key="12">
    <source>
        <dbReference type="ARBA" id="ARBA00023268"/>
    </source>
</evidence>
<dbReference type="PROSITE" id="PS51747">
    <property type="entry name" value="CYT_DCMP_DEAMINASES_2"/>
    <property type="match status" value="1"/>
</dbReference>
<dbReference type="RefSeq" id="WP_284350973.1">
    <property type="nucleotide sequence ID" value="NZ_BRXS01000004.1"/>
</dbReference>
<reference evidence="18" key="1">
    <citation type="submission" date="2022-08" db="EMBL/GenBank/DDBJ databases">
        <title>Draft genome sequencing of Roseisolibacter agri AW1220.</title>
        <authorList>
            <person name="Tobiishi Y."/>
            <person name="Tonouchi A."/>
        </authorList>
    </citation>
    <scope>NUCLEOTIDE SEQUENCE</scope>
    <source>
        <strain evidence="18">AW1220</strain>
    </source>
</reference>
<evidence type="ECO:0000256" key="7">
    <source>
        <dbReference type="ARBA" id="ARBA00022723"/>
    </source>
</evidence>
<comment type="pathway">
    <text evidence="3 13">Cofactor biosynthesis; riboflavin biosynthesis; 5-amino-6-(D-ribitylamino)uracil from GTP: step 3/4.</text>
</comment>
<dbReference type="PIRSF" id="PIRSF006769">
    <property type="entry name" value="RibD"/>
    <property type="match status" value="1"/>
</dbReference>
<dbReference type="GO" id="GO:0008703">
    <property type="term" value="F:5-amino-6-(5-phosphoribosylamino)uracil reductase activity"/>
    <property type="evidence" value="ECO:0007669"/>
    <property type="project" value="UniProtKB-EC"/>
</dbReference>
<dbReference type="SUPFAM" id="SSF53597">
    <property type="entry name" value="Dihydrofolate reductase-like"/>
    <property type="match status" value="1"/>
</dbReference>
<feature type="binding site" evidence="15">
    <location>
        <position position="180"/>
    </location>
    <ligand>
        <name>NADP(+)</name>
        <dbReference type="ChEBI" id="CHEBI:58349"/>
    </ligand>
</feature>
<feature type="binding site" evidence="15">
    <location>
        <position position="214"/>
    </location>
    <ligand>
        <name>substrate</name>
    </ligand>
</feature>
<dbReference type="Gene3D" id="3.40.430.10">
    <property type="entry name" value="Dihydrofolate Reductase, subunit A"/>
    <property type="match status" value="1"/>
</dbReference>
<evidence type="ECO:0000256" key="14">
    <source>
        <dbReference type="PIRSR" id="PIRSR006769-1"/>
    </source>
</evidence>
<dbReference type="Pfam" id="PF01872">
    <property type="entry name" value="RibD_C"/>
    <property type="match status" value="1"/>
</dbReference>
<keyword evidence="7 13" id="KW-0479">Metal-binding</keyword>
<dbReference type="EMBL" id="BRXS01000004">
    <property type="protein sequence ID" value="GLC26523.1"/>
    <property type="molecule type" value="Genomic_DNA"/>
</dbReference>
<evidence type="ECO:0000313" key="18">
    <source>
        <dbReference type="EMBL" id="GLC26523.1"/>
    </source>
</evidence>